<evidence type="ECO:0000313" key="4">
    <source>
        <dbReference type="Proteomes" id="UP000826616"/>
    </source>
</evidence>
<dbReference type="OrthoDB" id="1809626at2"/>
<proteinExistence type="predicted"/>
<dbReference type="NCBIfam" id="TIGR04223">
    <property type="entry name" value="quorum_AgrD"/>
    <property type="match status" value="1"/>
</dbReference>
<reference evidence="1 4" key="2">
    <citation type="submission" date="2021-08" db="EMBL/GenBank/DDBJ databases">
        <title>Complete genome sequence of the strain Aneurinibacillus thermoaerophilus CCM 8960.</title>
        <authorList>
            <person name="Musilova J."/>
            <person name="Kourilova X."/>
            <person name="Pernicova I."/>
            <person name="Bezdicek M."/>
            <person name="Lengerova M."/>
            <person name="Obruca S."/>
            <person name="Sedlar K."/>
        </authorList>
    </citation>
    <scope>NUCLEOTIDE SEQUENCE [LARGE SCALE GENOMIC DNA]</scope>
    <source>
        <strain evidence="1 4">CCM 8960</strain>
    </source>
</reference>
<dbReference type="AlphaFoldDB" id="A0A1G7Y598"/>
<evidence type="ECO:0000313" key="2">
    <source>
        <dbReference type="EMBL" id="SDG91642.1"/>
    </source>
</evidence>
<name>A0A1G7Y598_ANETH</name>
<dbReference type="Proteomes" id="UP000198956">
    <property type="component" value="Unassembled WGS sequence"/>
</dbReference>
<protein>
    <submittedName>
        <fullName evidence="2">Cyclic lactone autoinducer peptide</fullName>
    </submittedName>
</protein>
<dbReference type="RefSeq" id="WP_082705956.1">
    <property type="nucleotide sequence ID" value="NZ_CP080764.1"/>
</dbReference>
<dbReference type="InterPro" id="IPR009229">
    <property type="entry name" value="AgrD"/>
</dbReference>
<gene>
    <name evidence="1" type="ORF">K3F53_10495</name>
    <name evidence="2" type="ORF">SAMN04489735_1005132</name>
</gene>
<organism evidence="2 3">
    <name type="scientific">Aneurinibacillus thermoaerophilus</name>
    <dbReference type="NCBI Taxonomy" id="143495"/>
    <lineage>
        <taxon>Bacteria</taxon>
        <taxon>Bacillati</taxon>
        <taxon>Bacillota</taxon>
        <taxon>Bacilli</taxon>
        <taxon>Bacillales</taxon>
        <taxon>Paenibacillaceae</taxon>
        <taxon>Aneurinibacillus group</taxon>
        <taxon>Aneurinibacillus</taxon>
    </lineage>
</organism>
<reference evidence="2 3" key="1">
    <citation type="submission" date="2016-10" db="EMBL/GenBank/DDBJ databases">
        <authorList>
            <person name="de Groot N.N."/>
        </authorList>
    </citation>
    <scope>NUCLEOTIDE SEQUENCE [LARGE SCALE GENOMIC DNA]</scope>
    <source>
        <strain evidence="2 3">L 420-91</strain>
    </source>
</reference>
<dbReference type="EMBL" id="FNDE01000005">
    <property type="protein sequence ID" value="SDG91642.1"/>
    <property type="molecule type" value="Genomic_DNA"/>
</dbReference>
<evidence type="ECO:0000313" key="3">
    <source>
        <dbReference type="Proteomes" id="UP000198956"/>
    </source>
</evidence>
<dbReference type="GeneID" id="97141797"/>
<dbReference type="EMBL" id="CP080764">
    <property type="protein sequence ID" value="QYY41378.1"/>
    <property type="molecule type" value="Genomic_DNA"/>
</dbReference>
<dbReference type="Proteomes" id="UP000826616">
    <property type="component" value="Chromosome"/>
</dbReference>
<accession>A0A1G7Y598</accession>
<sequence>MWQKMKGKMFGGIASIAYLLALTGISTNSWWTSYEPEIPKELQK</sequence>
<keyword evidence="4" id="KW-1185">Reference proteome</keyword>
<evidence type="ECO:0000313" key="1">
    <source>
        <dbReference type="EMBL" id="QYY41378.1"/>
    </source>
</evidence>